<feature type="transmembrane region" description="Helical" evidence="1">
    <location>
        <begin position="46"/>
        <end position="63"/>
    </location>
</feature>
<dbReference type="HOGENOM" id="CLU_632657_0_0_10"/>
<reference evidence="2" key="1">
    <citation type="submission" date="2008-06" db="EMBL/GenBank/DDBJ databases">
        <title>Complete sequence of Chlorobaculum parvum NCIB 8327.</title>
        <authorList>
            <consortium name="US DOE Joint Genome Institute"/>
            <person name="Lucas S."/>
            <person name="Copeland A."/>
            <person name="Lapidus A."/>
            <person name="Glavina del Rio T."/>
            <person name="Dalin E."/>
            <person name="Tice H."/>
            <person name="Bruce D."/>
            <person name="Goodwin L."/>
            <person name="Pitluck S."/>
            <person name="Schmutz J."/>
            <person name="Larimer F."/>
            <person name="Land M."/>
            <person name="Hauser L."/>
            <person name="Kyrpides N."/>
            <person name="Mikhailova N."/>
            <person name="Zhao F."/>
            <person name="Li T."/>
            <person name="Liu Z."/>
            <person name="Overmann J."/>
            <person name="Bryant D.A."/>
            <person name="Richardson P."/>
        </authorList>
    </citation>
    <scope>NUCLEOTIDE SEQUENCE [LARGE SCALE GENOMIC DNA]</scope>
    <source>
        <strain evidence="2">NCIB 8327</strain>
    </source>
</reference>
<proteinExistence type="predicted"/>
<keyword evidence="3" id="KW-1185">Reference proteome</keyword>
<organism evidence="2 3">
    <name type="scientific">Chlorobaculum parvum (strain DSM 263 / NCIMB 8327)</name>
    <name type="common">Chlorobium vibrioforme subsp. thiosulfatophilum</name>
    <dbReference type="NCBI Taxonomy" id="517417"/>
    <lineage>
        <taxon>Bacteria</taxon>
        <taxon>Pseudomonadati</taxon>
        <taxon>Chlorobiota</taxon>
        <taxon>Chlorobiia</taxon>
        <taxon>Chlorobiales</taxon>
        <taxon>Chlorobiaceae</taxon>
        <taxon>Chlorobaculum</taxon>
    </lineage>
</organism>
<feature type="transmembrane region" description="Helical" evidence="1">
    <location>
        <begin position="215"/>
        <end position="236"/>
    </location>
</feature>
<evidence type="ECO:0000256" key="1">
    <source>
        <dbReference type="SAM" id="Phobius"/>
    </source>
</evidence>
<feature type="transmembrane region" description="Helical" evidence="1">
    <location>
        <begin position="84"/>
        <end position="104"/>
    </location>
</feature>
<dbReference type="KEGG" id="cpc:Cpar_0928"/>
<evidence type="ECO:0000313" key="2">
    <source>
        <dbReference type="EMBL" id="ACF11340.1"/>
    </source>
</evidence>
<name>B3QN37_CHLP8</name>
<keyword evidence="1" id="KW-0812">Transmembrane</keyword>
<evidence type="ECO:0000313" key="3">
    <source>
        <dbReference type="Proteomes" id="UP000008811"/>
    </source>
</evidence>
<feature type="transmembrane region" description="Helical" evidence="1">
    <location>
        <begin position="183"/>
        <end position="203"/>
    </location>
</feature>
<feature type="transmembrane region" description="Helical" evidence="1">
    <location>
        <begin position="242"/>
        <end position="264"/>
    </location>
</feature>
<dbReference type="OrthoDB" id="596792at2"/>
<dbReference type="AlphaFoldDB" id="B3QN37"/>
<accession>B3QN37</accession>
<feature type="transmembrane region" description="Helical" evidence="1">
    <location>
        <begin position="144"/>
        <end position="163"/>
    </location>
</feature>
<feature type="transmembrane region" description="Helical" evidence="1">
    <location>
        <begin position="276"/>
        <end position="300"/>
    </location>
</feature>
<protein>
    <submittedName>
        <fullName evidence="2">Uncharacterized protein</fullName>
    </submittedName>
</protein>
<keyword evidence="1" id="KW-0472">Membrane</keyword>
<dbReference type="RefSeq" id="WP_012502173.1">
    <property type="nucleotide sequence ID" value="NC_011027.1"/>
</dbReference>
<dbReference type="eggNOG" id="ENOG5033PDI">
    <property type="taxonomic scope" value="Bacteria"/>
</dbReference>
<sequence length="430" mass="47682">MTPVTSEPSLRGITRTFLAVSVIIISVAVLVGGLGVLTDNAFLLKVHPYIFFVGFGNLAILLFNRYLTSAIYPELRINPARQRVFIGLVLLALVMVSVAVAFELPLLKAAAGLMLMGVVVVPLYEILTTLSVSKIWNEVSVRYYIFDVVFLLNANLGLFTLGLKEAFPDNGIIPFFVTQSSYFLGSSFPLSISVMGFLYTYAWRKSSKKELAKQLFSLWFYLFVGGVLYFLIVILLGDYLGMMLISHILTFGVMALLYTFGVFLRNYFRNNFAHPALAFLLGGLAFLFATSAFGILNIYYAKGILFGSYPPIRGDKMWIYHSHTHSALLGWITLSFTGMIYIVLPAIQKLGSLDLLHSGDPLDQLLDEHTMNRAFVQLALMLVSGTVIIVSFFTGSDLALGFGGVVYAFAALYLLRNLFHDPVFETGDNQ</sequence>
<feature type="transmembrane region" description="Helical" evidence="1">
    <location>
        <begin position="374"/>
        <end position="392"/>
    </location>
</feature>
<dbReference type="Proteomes" id="UP000008811">
    <property type="component" value="Chromosome"/>
</dbReference>
<gene>
    <name evidence="2" type="ordered locus">Cpar_0928</name>
</gene>
<feature type="transmembrane region" description="Helical" evidence="1">
    <location>
        <begin position="110"/>
        <end position="132"/>
    </location>
</feature>
<feature type="transmembrane region" description="Helical" evidence="1">
    <location>
        <begin position="328"/>
        <end position="347"/>
    </location>
</feature>
<dbReference type="STRING" id="517417.Cpar_0928"/>
<feature type="transmembrane region" description="Helical" evidence="1">
    <location>
        <begin position="398"/>
        <end position="415"/>
    </location>
</feature>
<dbReference type="EMBL" id="CP001099">
    <property type="protein sequence ID" value="ACF11340.1"/>
    <property type="molecule type" value="Genomic_DNA"/>
</dbReference>
<feature type="transmembrane region" description="Helical" evidence="1">
    <location>
        <begin position="12"/>
        <end position="34"/>
    </location>
</feature>
<keyword evidence="1" id="KW-1133">Transmembrane helix</keyword>